<dbReference type="EMBL" id="HF936171">
    <property type="protein sequence ID" value="CCX33739.1"/>
    <property type="molecule type" value="Genomic_DNA"/>
</dbReference>
<dbReference type="Proteomes" id="UP000018144">
    <property type="component" value="Unassembled WGS sequence"/>
</dbReference>
<keyword evidence="2" id="KW-1185">Reference proteome</keyword>
<dbReference type="AlphaFoldDB" id="U4LQ85"/>
<accession>U4LQ85</accession>
<evidence type="ECO:0000313" key="2">
    <source>
        <dbReference type="Proteomes" id="UP000018144"/>
    </source>
</evidence>
<gene>
    <name evidence="1" type="ORF">PCON_01744</name>
</gene>
<proteinExistence type="predicted"/>
<reference evidence="1 2" key="1">
    <citation type="journal article" date="2013" name="PLoS Genet.">
        <title>The genome and development-dependent transcriptomes of Pyronema confluens: a window into fungal evolution.</title>
        <authorList>
            <person name="Traeger S."/>
            <person name="Altegoer F."/>
            <person name="Freitag M."/>
            <person name="Gabaldon T."/>
            <person name="Kempken F."/>
            <person name="Kumar A."/>
            <person name="Marcet-Houben M."/>
            <person name="Poggeler S."/>
            <person name="Stajich J.E."/>
            <person name="Nowrousian M."/>
        </authorList>
    </citation>
    <scope>NUCLEOTIDE SEQUENCE [LARGE SCALE GENOMIC DNA]</scope>
    <source>
        <strain evidence="2">CBS 100304</strain>
        <tissue evidence="1">Vegetative mycelium</tissue>
    </source>
</reference>
<organism evidence="1 2">
    <name type="scientific">Pyronema omphalodes (strain CBS 100304)</name>
    <name type="common">Pyronema confluens</name>
    <dbReference type="NCBI Taxonomy" id="1076935"/>
    <lineage>
        <taxon>Eukaryota</taxon>
        <taxon>Fungi</taxon>
        <taxon>Dikarya</taxon>
        <taxon>Ascomycota</taxon>
        <taxon>Pezizomycotina</taxon>
        <taxon>Pezizomycetes</taxon>
        <taxon>Pezizales</taxon>
        <taxon>Pyronemataceae</taxon>
        <taxon>Pyronema</taxon>
    </lineage>
</organism>
<sequence>MYAYNKHLGHYIFISLRLPTLQAEVCLSRQLYNPGMHEAGKVEFYPSQSFSLISKLVSELSSESSTSYNLRRDLRQFSV</sequence>
<evidence type="ECO:0000313" key="1">
    <source>
        <dbReference type="EMBL" id="CCX33739.1"/>
    </source>
</evidence>
<name>U4LQ85_PYROM</name>
<protein>
    <submittedName>
        <fullName evidence="1">Uncharacterized protein</fullName>
    </submittedName>
</protein>